<dbReference type="InterPro" id="IPR000734">
    <property type="entry name" value="TAG_lipase"/>
</dbReference>
<dbReference type="InterPro" id="IPR029058">
    <property type="entry name" value="AB_hydrolase_fold"/>
</dbReference>
<dbReference type="SUPFAM" id="SSF53474">
    <property type="entry name" value="alpha/beta-Hydrolases"/>
    <property type="match status" value="3"/>
</dbReference>
<dbReference type="InterPro" id="IPR013818">
    <property type="entry name" value="Lipase"/>
</dbReference>
<dbReference type="OrthoDB" id="8183961at2759"/>
<dbReference type="GO" id="GO:0017171">
    <property type="term" value="F:serine hydrolase activity"/>
    <property type="evidence" value="ECO:0007669"/>
    <property type="project" value="TreeGrafter"/>
</dbReference>
<dbReference type="EMBL" id="CP012523">
    <property type="protein sequence ID" value="ALC39322.1"/>
    <property type="molecule type" value="Genomic_DNA"/>
</dbReference>
<dbReference type="Pfam" id="PF00151">
    <property type="entry name" value="Lipase"/>
    <property type="match status" value="3"/>
</dbReference>
<feature type="signal peptide" evidence="5">
    <location>
        <begin position="1"/>
        <end position="30"/>
    </location>
</feature>
<evidence type="ECO:0000256" key="2">
    <source>
        <dbReference type="ARBA" id="ARBA00010701"/>
    </source>
</evidence>
<keyword evidence="5" id="KW-0732">Signal</keyword>
<dbReference type="GO" id="GO:0016042">
    <property type="term" value="P:lipid catabolic process"/>
    <property type="evidence" value="ECO:0007669"/>
    <property type="project" value="TreeGrafter"/>
</dbReference>
<dbReference type="FunFam" id="3.40.50.1820:FF:000076">
    <property type="entry name" value="phospholipase A1"/>
    <property type="match status" value="1"/>
</dbReference>
<dbReference type="PANTHER" id="PTHR11610:SF177">
    <property type="entry name" value="IP13478P-RELATED"/>
    <property type="match status" value="1"/>
</dbReference>
<protein>
    <submittedName>
        <fullName evidence="7">CG14034</fullName>
    </submittedName>
</protein>
<sequence length="986" mass="110846">MDIKKCWTCTNIIFEALAYLLLQLVNRATAFDHQGCRVVKPHGRCSSILNYHLYNKAFPSGYDLARRGLIWPEGLNASQHFVILIHGYNGNMDRSPNAEIRPELLKVPNVNVVSLEFGALVPDPCYVQSVENARPVSICLARQVRKLLGKAKVSLELLHVIGYGLGAHIAGLASQQLQAETNLRFAHITALDPAKPLYLTKDLSARLDPSDADFVDVIHTDVFMHGILQPLGHVDFYPNMGVTQPSCGPSQNIETHQCYHKRSAEYYAESIFSKTGFWGFYCTELYAFLHNECQPNTRYELLGYYTRSKARGAYFLATNQEYPFARGFNFDNLDRTIRGKTYMTDGFINKISEMGESAQLQVPFCWLFLYKQKNISKLCQYGKIFICVGIGPEFKGPWEHPNEVEKQLKRLRQFVIILPDFPQNGSSIGFDYLRKSLAKLKNLATLEIDYTNVAPANCFMHMIKPLAECLTNILKDLVAEERIYLKNVHIIGHGVGARLASEIASLLPSGERIGRITGLNPTKTDDSVVNPSYLSNNDADFVDVYHTETSVYGYEWDKAHLDVFIEGDKVLPLLKISNNPLDDHNRAVSDYALSILGPKGWLTGYNKLCTTYFPTWKCIEKMEELGYFLNPMLRGSYNARTSARRRIDASEPDEPECLVANDTDICTDKLLNFWLYRQDLKKGKQIKVGDDLSAELKGSRPMKILIHDMNGNRNSTPSEQLRSALLKLPDNNVLSLDFSPLAKEPCYTQLAQSTRYIGKCLGELLTSLVEKKLVDAPKLHLIGYGAGAHVAGFAANYLQNATKALVARISGLDPSKAFFLTKDINARLDASDADFVDVIHSDVFISGLLQPIGHVDFYPNQGVNQPNCGPIDELTTHNCYHQRSVEYYAESISTKTGFWGFHCSNLYDFTTNVCQPNSNVAELGYNVSIEARGSFFLKTAEKSPYARGKIYNDLDRGLKGKTFLPDKFLNQLRQMGNMTRGLSTFQ</sequence>
<gene>
    <name evidence="7" type="ORF">Dbus_chr2Lg1407</name>
</gene>
<keyword evidence="3" id="KW-0964">Secreted</keyword>
<comment type="subcellular location">
    <subcellularLocation>
        <location evidence="1">Secreted</location>
    </subcellularLocation>
</comment>
<feature type="domain" description="Lipase" evidence="6">
    <location>
        <begin position="75"/>
        <end position="324"/>
    </location>
</feature>
<keyword evidence="8" id="KW-1185">Reference proteome</keyword>
<feature type="domain" description="Lipase" evidence="6">
    <location>
        <begin position="673"/>
        <end position="945"/>
    </location>
</feature>
<evidence type="ECO:0000256" key="4">
    <source>
        <dbReference type="RuleBase" id="RU004262"/>
    </source>
</evidence>
<dbReference type="OMA" id="RWPCYFP"/>
<evidence type="ECO:0000256" key="5">
    <source>
        <dbReference type="SAM" id="SignalP"/>
    </source>
</evidence>
<dbReference type="PRINTS" id="PR00821">
    <property type="entry name" value="TAGLIPASE"/>
</dbReference>
<comment type="similarity">
    <text evidence="2 4">Belongs to the AB hydrolase superfamily. Lipase family.</text>
</comment>
<dbReference type="Gene3D" id="3.40.50.1820">
    <property type="entry name" value="alpha/beta hydrolase"/>
    <property type="match status" value="3"/>
</dbReference>
<dbReference type="Proteomes" id="UP000494163">
    <property type="component" value="Chromosome 2L"/>
</dbReference>
<dbReference type="GO" id="GO:0016298">
    <property type="term" value="F:lipase activity"/>
    <property type="evidence" value="ECO:0007669"/>
    <property type="project" value="InterPro"/>
</dbReference>
<evidence type="ECO:0000256" key="3">
    <source>
        <dbReference type="ARBA" id="ARBA00022525"/>
    </source>
</evidence>
<accession>A0A0M4ECG5</accession>
<dbReference type="STRING" id="30019.A0A0M4ECG5"/>
<feature type="chain" id="PRO_5005793043" evidence="5">
    <location>
        <begin position="31"/>
        <end position="986"/>
    </location>
</feature>
<feature type="domain" description="Lipase" evidence="6">
    <location>
        <begin position="461"/>
        <end position="573"/>
    </location>
</feature>
<dbReference type="AlphaFoldDB" id="A0A0M4ECG5"/>
<dbReference type="GO" id="GO:0005615">
    <property type="term" value="C:extracellular space"/>
    <property type="evidence" value="ECO:0007669"/>
    <property type="project" value="TreeGrafter"/>
</dbReference>
<proteinExistence type="inferred from homology"/>
<dbReference type="PANTHER" id="PTHR11610">
    <property type="entry name" value="LIPASE"/>
    <property type="match status" value="1"/>
</dbReference>
<reference evidence="7 8" key="1">
    <citation type="submission" date="2015-08" db="EMBL/GenBank/DDBJ databases">
        <title>Ancestral chromatin configuration constrains chromatin evolution on differentiating sex chromosomes in Drosophila.</title>
        <authorList>
            <person name="Zhou Q."/>
            <person name="Bachtrog D."/>
        </authorList>
    </citation>
    <scope>NUCLEOTIDE SEQUENCE [LARGE SCALE GENOMIC DNA]</scope>
    <source>
        <tissue evidence="7">Whole larvae</tissue>
    </source>
</reference>
<evidence type="ECO:0000313" key="7">
    <source>
        <dbReference type="EMBL" id="ALC39322.1"/>
    </source>
</evidence>
<organism evidence="7 8">
    <name type="scientific">Drosophila busckii</name>
    <name type="common">Fruit fly</name>
    <dbReference type="NCBI Taxonomy" id="30019"/>
    <lineage>
        <taxon>Eukaryota</taxon>
        <taxon>Metazoa</taxon>
        <taxon>Ecdysozoa</taxon>
        <taxon>Arthropoda</taxon>
        <taxon>Hexapoda</taxon>
        <taxon>Insecta</taxon>
        <taxon>Pterygota</taxon>
        <taxon>Neoptera</taxon>
        <taxon>Endopterygota</taxon>
        <taxon>Diptera</taxon>
        <taxon>Brachycera</taxon>
        <taxon>Muscomorpha</taxon>
        <taxon>Ephydroidea</taxon>
        <taxon>Drosophilidae</taxon>
        <taxon>Drosophila</taxon>
    </lineage>
</organism>
<name>A0A0M4ECG5_DROBS</name>
<evidence type="ECO:0000259" key="6">
    <source>
        <dbReference type="Pfam" id="PF00151"/>
    </source>
</evidence>
<evidence type="ECO:0000256" key="1">
    <source>
        <dbReference type="ARBA" id="ARBA00004613"/>
    </source>
</evidence>
<evidence type="ECO:0000313" key="8">
    <source>
        <dbReference type="Proteomes" id="UP000494163"/>
    </source>
</evidence>